<reference evidence="1" key="1">
    <citation type="submission" date="2025-08" db="UniProtKB">
        <authorList>
            <consortium name="Ensembl"/>
        </authorList>
    </citation>
    <scope>IDENTIFICATION</scope>
</reference>
<dbReference type="GeneTree" id="ENSGT00940000153110"/>
<dbReference type="Proteomes" id="UP000233060">
    <property type="component" value="Unassembled WGS sequence"/>
</dbReference>
<gene>
    <name evidence="1" type="primary">CCDC38</name>
</gene>
<evidence type="ECO:0000313" key="1">
    <source>
        <dbReference type="Ensembl" id="ENSCATP00000037363.1"/>
    </source>
</evidence>
<reference evidence="1" key="2">
    <citation type="submission" date="2025-09" db="UniProtKB">
        <authorList>
            <consortium name="Ensembl"/>
        </authorList>
    </citation>
    <scope>IDENTIFICATION</scope>
</reference>
<evidence type="ECO:0000313" key="2">
    <source>
        <dbReference type="Proteomes" id="UP000233060"/>
    </source>
</evidence>
<proteinExistence type="predicted"/>
<protein>
    <submittedName>
        <fullName evidence="1">Coiled-coil domain containing 38</fullName>
    </submittedName>
</protein>
<sequence>MSSNLSPTLNSGGK</sequence>
<keyword evidence="2" id="KW-1185">Reference proteome</keyword>
<name>A0A2K5NIK2_CERAT</name>
<dbReference type="Bgee" id="ENSCATG00000041407">
    <property type="expression patterns" value="Expressed in cerebellum and 8 other cell types or tissues"/>
</dbReference>
<accession>A0A2K5NIK2</accession>
<organism evidence="1 2">
    <name type="scientific">Cercocebus atys</name>
    <name type="common">Sooty mangabey</name>
    <name type="synonym">Cercocebus torquatus atys</name>
    <dbReference type="NCBI Taxonomy" id="9531"/>
    <lineage>
        <taxon>Eukaryota</taxon>
        <taxon>Metazoa</taxon>
        <taxon>Chordata</taxon>
        <taxon>Craniata</taxon>
        <taxon>Vertebrata</taxon>
        <taxon>Euteleostomi</taxon>
        <taxon>Mammalia</taxon>
        <taxon>Eutheria</taxon>
        <taxon>Euarchontoglires</taxon>
        <taxon>Primates</taxon>
        <taxon>Haplorrhini</taxon>
        <taxon>Catarrhini</taxon>
        <taxon>Cercopithecidae</taxon>
        <taxon>Cercopithecinae</taxon>
        <taxon>Cercocebus</taxon>
    </lineage>
</organism>
<dbReference type="Ensembl" id="ENSCATT00000061660.1">
    <property type="protein sequence ID" value="ENSCATP00000037363.1"/>
    <property type="gene ID" value="ENSCATG00000041407.1"/>
</dbReference>